<evidence type="ECO:0000313" key="3">
    <source>
        <dbReference type="EMBL" id="HJB06856.1"/>
    </source>
</evidence>
<organism evidence="3 4">
    <name type="scientific">Candidatus Enterocloster faecavium</name>
    <dbReference type="NCBI Taxonomy" id="2838560"/>
    <lineage>
        <taxon>Bacteria</taxon>
        <taxon>Bacillati</taxon>
        <taxon>Bacillota</taxon>
        <taxon>Clostridia</taxon>
        <taxon>Lachnospirales</taxon>
        <taxon>Lachnospiraceae</taxon>
        <taxon>Enterocloster</taxon>
    </lineage>
</organism>
<feature type="transmembrane region" description="Helical" evidence="1">
    <location>
        <begin position="49"/>
        <end position="67"/>
    </location>
</feature>
<name>A0A9D2L6N1_9FIRM</name>
<keyword evidence="1" id="KW-0812">Transmembrane</keyword>
<feature type="domain" description="DUF4234" evidence="2">
    <location>
        <begin position="4"/>
        <end position="75"/>
    </location>
</feature>
<feature type="transmembrane region" description="Helical" evidence="1">
    <location>
        <begin position="93"/>
        <end position="116"/>
    </location>
</feature>
<keyword evidence="1" id="KW-1133">Transmembrane helix</keyword>
<evidence type="ECO:0000256" key="1">
    <source>
        <dbReference type="SAM" id="Phobius"/>
    </source>
</evidence>
<evidence type="ECO:0000313" key="4">
    <source>
        <dbReference type="Proteomes" id="UP000886804"/>
    </source>
</evidence>
<dbReference type="EMBL" id="DWYS01000040">
    <property type="protein sequence ID" value="HJB06856.1"/>
    <property type="molecule type" value="Genomic_DNA"/>
</dbReference>
<dbReference type="Pfam" id="PF14018">
    <property type="entry name" value="DUF4234"/>
    <property type="match status" value="1"/>
</dbReference>
<proteinExistence type="predicted"/>
<accession>A0A9D2L6N1</accession>
<dbReference type="AlphaFoldDB" id="A0A9D2L6N1"/>
<dbReference type="InterPro" id="IPR025328">
    <property type="entry name" value="DUF4234"/>
</dbReference>
<dbReference type="Proteomes" id="UP000886804">
    <property type="component" value="Unassembled WGS sequence"/>
</dbReference>
<reference evidence="3" key="2">
    <citation type="submission" date="2021-04" db="EMBL/GenBank/DDBJ databases">
        <authorList>
            <person name="Gilroy R."/>
        </authorList>
    </citation>
    <scope>NUCLEOTIDE SEQUENCE</scope>
    <source>
        <strain evidence="3">CHK188-4685</strain>
    </source>
</reference>
<reference evidence="3" key="1">
    <citation type="journal article" date="2021" name="PeerJ">
        <title>Extensive microbial diversity within the chicken gut microbiome revealed by metagenomics and culture.</title>
        <authorList>
            <person name="Gilroy R."/>
            <person name="Ravi A."/>
            <person name="Getino M."/>
            <person name="Pursley I."/>
            <person name="Horton D.L."/>
            <person name="Alikhan N.F."/>
            <person name="Baker D."/>
            <person name="Gharbi K."/>
            <person name="Hall N."/>
            <person name="Watson M."/>
            <person name="Adriaenssens E.M."/>
            <person name="Foster-Nyarko E."/>
            <person name="Jarju S."/>
            <person name="Secka A."/>
            <person name="Antonio M."/>
            <person name="Oren A."/>
            <person name="Chaudhuri R.R."/>
            <person name="La Ragione R."/>
            <person name="Hildebrand F."/>
            <person name="Pallen M.J."/>
        </authorList>
    </citation>
    <scope>NUCLEOTIDE SEQUENCE</scope>
    <source>
        <strain evidence="3">CHK188-4685</strain>
    </source>
</reference>
<evidence type="ECO:0000259" key="2">
    <source>
        <dbReference type="Pfam" id="PF14018"/>
    </source>
</evidence>
<gene>
    <name evidence="3" type="ORF">H9716_03210</name>
</gene>
<comment type="caution">
    <text evidence="3">The sequence shown here is derived from an EMBL/GenBank/DDBJ whole genome shotgun (WGS) entry which is preliminary data.</text>
</comment>
<sequence>MKQRSFAVYLLLSIITCGIYGIYFWYVFTENLNQICAEKVPDDKPSMNYILVLLLSIVTCGIFYYFWLYQQGNRMLDASKGYGREFHETGTTYLVWCLFGALLCGLGSLYGTYLLIRNMNTLIGEYGREHGIAVS</sequence>
<keyword evidence="1" id="KW-0472">Membrane</keyword>
<protein>
    <submittedName>
        <fullName evidence="3">DUF4234 domain-containing protein</fullName>
    </submittedName>
</protein>
<feature type="transmembrane region" description="Helical" evidence="1">
    <location>
        <begin position="6"/>
        <end position="28"/>
    </location>
</feature>